<name>A0AAN4R6F3_9PROT</name>
<keyword evidence="3" id="KW-1185">Reference proteome</keyword>
<evidence type="ECO:0000313" key="3">
    <source>
        <dbReference type="Proteomes" id="UP000321287"/>
    </source>
</evidence>
<proteinExistence type="predicted"/>
<protein>
    <submittedName>
        <fullName evidence="2">Uncharacterized protein</fullName>
    </submittedName>
</protein>
<organism evidence="2 3">
    <name type="scientific">Asaia bogorensis NBRC 16594</name>
    <dbReference type="NCBI Taxonomy" id="1231624"/>
    <lineage>
        <taxon>Bacteria</taxon>
        <taxon>Pseudomonadati</taxon>
        <taxon>Pseudomonadota</taxon>
        <taxon>Alphaproteobacteria</taxon>
        <taxon>Acetobacterales</taxon>
        <taxon>Acetobacteraceae</taxon>
        <taxon>Asaia</taxon>
    </lineage>
</organism>
<sequence>MANPAIDKGVQFNARTLEFIEHDQRMAGQDLACKGGDHPSPLQPEQPDFHQLLEIADEFGSGRLGHAKALGRGQQRRVARKSREKLQMPKLETRRDEPERAKMGM</sequence>
<feature type="compositionally biased region" description="Basic residues" evidence="1">
    <location>
        <begin position="74"/>
        <end position="83"/>
    </location>
</feature>
<evidence type="ECO:0000256" key="1">
    <source>
        <dbReference type="SAM" id="MobiDB-lite"/>
    </source>
</evidence>
<comment type="caution">
    <text evidence="2">The sequence shown here is derived from an EMBL/GenBank/DDBJ whole genome shotgun (WGS) entry which is preliminary data.</text>
</comment>
<reference evidence="2 3" key="1">
    <citation type="submission" date="2019-07" db="EMBL/GenBank/DDBJ databases">
        <title>Whole genome shotgun sequence of Asaia bogorensis NBRC 16594.</title>
        <authorList>
            <person name="Hosoyama A."/>
            <person name="Uohara A."/>
            <person name="Ohji S."/>
            <person name="Ichikawa N."/>
        </authorList>
    </citation>
    <scope>NUCLEOTIDE SEQUENCE [LARGE SCALE GENOMIC DNA]</scope>
    <source>
        <strain evidence="2 3">NBRC 16594</strain>
    </source>
</reference>
<dbReference type="Proteomes" id="UP000321287">
    <property type="component" value="Unassembled WGS sequence"/>
</dbReference>
<accession>A0AAN4R6F3</accession>
<dbReference type="EMBL" id="BJVS01000006">
    <property type="protein sequence ID" value="GEL54256.1"/>
    <property type="molecule type" value="Genomic_DNA"/>
</dbReference>
<gene>
    <name evidence="2" type="ORF">ABO01nite_22630</name>
</gene>
<dbReference type="AlphaFoldDB" id="A0AAN4R6F3"/>
<feature type="region of interest" description="Disordered" evidence="1">
    <location>
        <begin position="68"/>
        <end position="105"/>
    </location>
</feature>
<evidence type="ECO:0000313" key="2">
    <source>
        <dbReference type="EMBL" id="GEL54256.1"/>
    </source>
</evidence>
<feature type="compositionally biased region" description="Basic and acidic residues" evidence="1">
    <location>
        <begin position="84"/>
        <end position="105"/>
    </location>
</feature>